<feature type="compositionally biased region" description="Basic and acidic residues" evidence="1">
    <location>
        <begin position="416"/>
        <end position="443"/>
    </location>
</feature>
<organism evidence="2 3">
    <name type="scientific">Sordaria brevicollis</name>
    <dbReference type="NCBI Taxonomy" id="83679"/>
    <lineage>
        <taxon>Eukaryota</taxon>
        <taxon>Fungi</taxon>
        <taxon>Dikarya</taxon>
        <taxon>Ascomycota</taxon>
        <taxon>Pezizomycotina</taxon>
        <taxon>Sordariomycetes</taxon>
        <taxon>Sordariomycetidae</taxon>
        <taxon>Sordariales</taxon>
        <taxon>Sordariaceae</taxon>
        <taxon>Sordaria</taxon>
    </lineage>
</organism>
<proteinExistence type="predicted"/>
<evidence type="ECO:0000313" key="2">
    <source>
        <dbReference type="EMBL" id="KAK3396793.1"/>
    </source>
</evidence>
<dbReference type="Proteomes" id="UP001281003">
    <property type="component" value="Unassembled WGS sequence"/>
</dbReference>
<feature type="non-terminal residue" evidence="2">
    <location>
        <position position="1"/>
    </location>
</feature>
<name>A0AAE0PBF8_SORBR</name>
<keyword evidence="3" id="KW-1185">Reference proteome</keyword>
<feature type="compositionally biased region" description="Pro residues" evidence="1">
    <location>
        <begin position="289"/>
        <end position="303"/>
    </location>
</feature>
<accession>A0AAE0PBF8</accession>
<reference evidence="2" key="1">
    <citation type="journal article" date="2023" name="Mol. Phylogenet. Evol.">
        <title>Genome-scale phylogeny and comparative genomics of the fungal order Sordariales.</title>
        <authorList>
            <person name="Hensen N."/>
            <person name="Bonometti L."/>
            <person name="Westerberg I."/>
            <person name="Brannstrom I.O."/>
            <person name="Guillou S."/>
            <person name="Cros-Aarteil S."/>
            <person name="Calhoun S."/>
            <person name="Haridas S."/>
            <person name="Kuo A."/>
            <person name="Mondo S."/>
            <person name="Pangilinan J."/>
            <person name="Riley R."/>
            <person name="LaButti K."/>
            <person name="Andreopoulos B."/>
            <person name="Lipzen A."/>
            <person name="Chen C."/>
            <person name="Yan M."/>
            <person name="Daum C."/>
            <person name="Ng V."/>
            <person name="Clum A."/>
            <person name="Steindorff A."/>
            <person name="Ohm R.A."/>
            <person name="Martin F."/>
            <person name="Silar P."/>
            <person name="Natvig D.O."/>
            <person name="Lalanne C."/>
            <person name="Gautier V."/>
            <person name="Ament-Velasquez S.L."/>
            <person name="Kruys A."/>
            <person name="Hutchinson M.I."/>
            <person name="Powell A.J."/>
            <person name="Barry K."/>
            <person name="Miller A.N."/>
            <person name="Grigoriev I.V."/>
            <person name="Debuchy R."/>
            <person name="Gladieux P."/>
            <person name="Hiltunen Thoren M."/>
            <person name="Johannesson H."/>
        </authorList>
    </citation>
    <scope>NUCLEOTIDE SEQUENCE</scope>
    <source>
        <strain evidence="2">FGSC 1904</strain>
    </source>
</reference>
<feature type="region of interest" description="Disordered" evidence="1">
    <location>
        <begin position="268"/>
        <end position="311"/>
    </location>
</feature>
<feature type="region of interest" description="Disordered" evidence="1">
    <location>
        <begin position="507"/>
        <end position="572"/>
    </location>
</feature>
<feature type="compositionally biased region" description="Basic and acidic residues" evidence="1">
    <location>
        <begin position="557"/>
        <end position="572"/>
    </location>
</feature>
<evidence type="ECO:0008006" key="4">
    <source>
        <dbReference type="Google" id="ProtNLM"/>
    </source>
</evidence>
<sequence length="572" mass="64870">PPPPLAPLIKSISVSDLDDASTRYEHSTTIEDCETVASYNWLGTNLDSPDILIPGKPRLWKPPPKTPQLKQDSGKFYRDRNAARYPFHPFEPAIATLLHSKPSLVPDLDIVACGSTLGNLLRFVRGEDKPKPFRFLVEKVGNTVFFIRRENSARERIPDVVGYGHTFPKKYTTWEDDVKESWAHQRLVSYRFGGLRFLVRFEADGYLSEEDLPKASPTVTADVKKEEPDIDLKTADGYDAFIEDLFKDMNWDDFAETAEMFRAIKRGSKGKNVKTTDTDSTEQTSSSSSPPPIPASSKLPPPLNIRSNPSPIVPQAQIFDLKTRSIKVREKNKILEDELPRLWVTQIPNFILAYHTSGKFYPSDIEIRDMRPDVKQWEEKHSEDKTLAKLAALVRMLVEMVGELDEMWNGEEVKDDDGKDNVGKDHKEAKGNESSKGKEKSTDHAQPNTFTKPPTPVRIEVVHRAENFGTLKIRHQGWEESTTTTIEGDGRDGALSYKLKQQWFAAQTKQPTRENNPAQDQNNRSKIINYNSDDASGPVGRLLDPMIDSDLSDSDCDPFKYHKKDDDDGRRR</sequence>
<evidence type="ECO:0000313" key="3">
    <source>
        <dbReference type="Proteomes" id="UP001281003"/>
    </source>
</evidence>
<dbReference type="PANTHER" id="PTHR35179:SF2">
    <property type="entry name" value="START DOMAIN-CONTAINING PROTEIN"/>
    <property type="match status" value="1"/>
</dbReference>
<protein>
    <recommendedName>
        <fullName evidence="4">Geranylgeranyl pyrophosphate synthetase</fullName>
    </recommendedName>
</protein>
<evidence type="ECO:0000256" key="1">
    <source>
        <dbReference type="SAM" id="MobiDB-lite"/>
    </source>
</evidence>
<dbReference type="PANTHER" id="PTHR35179">
    <property type="entry name" value="PROTEIN CBG02620"/>
    <property type="match status" value="1"/>
</dbReference>
<dbReference type="AlphaFoldDB" id="A0AAE0PBF8"/>
<dbReference type="EMBL" id="JAUTDP010000008">
    <property type="protein sequence ID" value="KAK3396793.1"/>
    <property type="molecule type" value="Genomic_DNA"/>
</dbReference>
<gene>
    <name evidence="2" type="ORF">B0T20DRAFT_356452</name>
</gene>
<comment type="caution">
    <text evidence="2">The sequence shown here is derived from an EMBL/GenBank/DDBJ whole genome shotgun (WGS) entry which is preliminary data.</text>
</comment>
<feature type="compositionally biased region" description="Polar residues" evidence="1">
    <location>
        <begin position="507"/>
        <end position="534"/>
    </location>
</feature>
<reference evidence="2" key="2">
    <citation type="submission" date="2023-07" db="EMBL/GenBank/DDBJ databases">
        <authorList>
            <consortium name="Lawrence Berkeley National Laboratory"/>
            <person name="Haridas S."/>
            <person name="Hensen N."/>
            <person name="Bonometti L."/>
            <person name="Westerberg I."/>
            <person name="Brannstrom I.O."/>
            <person name="Guillou S."/>
            <person name="Cros-Aarteil S."/>
            <person name="Calhoun S."/>
            <person name="Kuo A."/>
            <person name="Mondo S."/>
            <person name="Pangilinan J."/>
            <person name="Riley R."/>
            <person name="LaButti K."/>
            <person name="Andreopoulos B."/>
            <person name="Lipzen A."/>
            <person name="Chen C."/>
            <person name="Yanf M."/>
            <person name="Daum C."/>
            <person name="Ng V."/>
            <person name="Clum A."/>
            <person name="Steindorff A."/>
            <person name="Ohm R."/>
            <person name="Martin F."/>
            <person name="Silar P."/>
            <person name="Natvig D."/>
            <person name="Lalanne C."/>
            <person name="Gautier V."/>
            <person name="Ament-velasquez S.L."/>
            <person name="Kruys A."/>
            <person name="Hutchinson M.I."/>
            <person name="Powell A.J."/>
            <person name="Barry K."/>
            <person name="Miller A.N."/>
            <person name="Grigoriev I.V."/>
            <person name="Debuchy R."/>
            <person name="Gladieux P."/>
            <person name="Thoren M.H."/>
            <person name="Johannesson H."/>
        </authorList>
    </citation>
    <scope>NUCLEOTIDE SEQUENCE</scope>
    <source>
        <strain evidence="2">FGSC 1904</strain>
    </source>
</reference>
<feature type="region of interest" description="Disordered" evidence="1">
    <location>
        <begin position="409"/>
        <end position="459"/>
    </location>
</feature>